<keyword evidence="2" id="KW-1185">Reference proteome</keyword>
<reference evidence="1 2" key="1">
    <citation type="submission" date="2020-08" db="EMBL/GenBank/DDBJ databases">
        <title>Sequencing the genomes of 1000 actinobacteria strains.</title>
        <authorList>
            <person name="Klenk H.-P."/>
        </authorList>
    </citation>
    <scope>NUCLEOTIDE SEQUENCE [LARGE SCALE GENOMIC DNA]</scope>
    <source>
        <strain evidence="1 2">DSM 44598</strain>
    </source>
</reference>
<accession>A0A840WK08</accession>
<dbReference type="EMBL" id="JACHDO010000001">
    <property type="protein sequence ID" value="MBB5491946.1"/>
    <property type="molecule type" value="Genomic_DNA"/>
</dbReference>
<gene>
    <name evidence="1" type="ORF">HNR07_003083</name>
</gene>
<protein>
    <submittedName>
        <fullName evidence="1">Uncharacterized protein</fullName>
    </submittedName>
</protein>
<organism evidence="1 2">
    <name type="scientific">Nocardiopsis metallicus</name>
    <dbReference type="NCBI Taxonomy" id="179819"/>
    <lineage>
        <taxon>Bacteria</taxon>
        <taxon>Bacillati</taxon>
        <taxon>Actinomycetota</taxon>
        <taxon>Actinomycetes</taxon>
        <taxon>Streptosporangiales</taxon>
        <taxon>Nocardiopsidaceae</taxon>
        <taxon>Nocardiopsis</taxon>
    </lineage>
</organism>
<dbReference type="AlphaFoldDB" id="A0A840WK08"/>
<evidence type="ECO:0000313" key="2">
    <source>
        <dbReference type="Proteomes" id="UP000579647"/>
    </source>
</evidence>
<sequence length="495" mass="54946">MRWDSTALAIMCVPCQRSGGYFVPTDQLVLASLDAERPHPVHALASRLRSTWADRLFHAGAVRVVVAMDDLAVTRSWMLPPTTPTIDDLWPQLHDSLNRSMEGTRIPVWFVRWSHLVDPSDYGQQVGLIAQACARNDAELRWRHLHEVMGEEVARRLRFERSTGRGDTPVVMRRRAADQVANYAVQGQLVHQWGVAAYLHWTAEETELMGTVEPAFATRVVAGPGYGESAPASVWERFPPRFADLVEELRLYADDLPQTPGAVRPKVATAVLEGLAGLLTPGTCELARRRLRSLDAVLGGGPINRARVRRLLEELRDLELEPGWAVEQVVKKLFCQLTSRYTDAQNRDELDRHRHLVADLANALDPQISDQVTLALTGSMTGAPEGIWHPYFSDIDIMPLFATAPSPDLLARVRQAYTVPRRPSWVHLNEGAREGVAGLTRDPANGMFVADQLHTLTAVEAGKLGRLVAPMRHVGGSPAVFEAFTRAHDARTRVA</sequence>
<evidence type="ECO:0000313" key="1">
    <source>
        <dbReference type="EMBL" id="MBB5491946.1"/>
    </source>
</evidence>
<proteinExistence type="predicted"/>
<comment type="caution">
    <text evidence="1">The sequence shown here is derived from an EMBL/GenBank/DDBJ whole genome shotgun (WGS) entry which is preliminary data.</text>
</comment>
<name>A0A840WK08_9ACTN</name>
<dbReference type="Proteomes" id="UP000579647">
    <property type="component" value="Unassembled WGS sequence"/>
</dbReference>
<dbReference type="RefSeq" id="WP_184365539.1">
    <property type="nucleotide sequence ID" value="NZ_BAAAKM010000154.1"/>
</dbReference>